<keyword evidence="5" id="KW-0508">mRNA splicing</keyword>
<evidence type="ECO:0000256" key="1">
    <source>
        <dbReference type="ARBA" id="ARBA00004123"/>
    </source>
</evidence>
<dbReference type="Pfam" id="PF01585">
    <property type="entry name" value="G-patch"/>
    <property type="match status" value="1"/>
</dbReference>
<evidence type="ECO:0000256" key="6">
    <source>
        <dbReference type="ARBA" id="ARBA00023242"/>
    </source>
</evidence>
<accession>A0A1E4TL40</accession>
<keyword evidence="3" id="KW-0507">mRNA processing</keyword>
<dbReference type="Pfam" id="PF12457">
    <property type="entry name" value="TIP_N"/>
    <property type="match status" value="1"/>
</dbReference>
<dbReference type="GO" id="GO:0003676">
    <property type="term" value="F:nucleic acid binding"/>
    <property type="evidence" value="ECO:0007669"/>
    <property type="project" value="InterPro"/>
</dbReference>
<keyword evidence="10" id="KW-1185">Reference proteome</keyword>
<dbReference type="GO" id="GO:0000390">
    <property type="term" value="P:spliceosomal complex disassembly"/>
    <property type="evidence" value="ECO:0007669"/>
    <property type="project" value="InterPro"/>
</dbReference>
<name>A0A1E4TL40_9ASCO</name>
<feature type="domain" description="G-patch" evidence="8">
    <location>
        <begin position="98"/>
        <end position="144"/>
    </location>
</feature>
<feature type="region of interest" description="Disordered" evidence="7">
    <location>
        <begin position="1"/>
        <end position="28"/>
    </location>
</feature>
<dbReference type="Proteomes" id="UP000095023">
    <property type="component" value="Unassembled WGS sequence"/>
</dbReference>
<comment type="subcellular location">
    <subcellularLocation>
        <location evidence="1">Nucleus</location>
    </subcellularLocation>
</comment>
<dbReference type="InterPro" id="IPR045211">
    <property type="entry name" value="TFP11/STIP/Ntr1"/>
</dbReference>
<dbReference type="PROSITE" id="PS50174">
    <property type="entry name" value="G_PATCH"/>
    <property type="match status" value="1"/>
</dbReference>
<dbReference type="EMBL" id="KV453841">
    <property type="protein sequence ID" value="ODV92464.1"/>
    <property type="molecule type" value="Genomic_DNA"/>
</dbReference>
<dbReference type="GO" id="GO:0071008">
    <property type="term" value="C:U2-type post-mRNA release spliceosomal complex"/>
    <property type="evidence" value="ECO:0007669"/>
    <property type="project" value="TreeGrafter"/>
</dbReference>
<evidence type="ECO:0000256" key="5">
    <source>
        <dbReference type="ARBA" id="ARBA00023187"/>
    </source>
</evidence>
<dbReference type="PANTHER" id="PTHR23329">
    <property type="entry name" value="TUFTELIN-INTERACTING PROTEIN 11-RELATED"/>
    <property type="match status" value="1"/>
</dbReference>
<dbReference type="PANTHER" id="PTHR23329:SF1">
    <property type="entry name" value="TUFTELIN-INTERACTING PROTEIN 11"/>
    <property type="match status" value="1"/>
</dbReference>
<dbReference type="InterPro" id="IPR022783">
    <property type="entry name" value="GCFC_dom"/>
</dbReference>
<evidence type="ECO:0000259" key="8">
    <source>
        <dbReference type="PROSITE" id="PS50174"/>
    </source>
</evidence>
<dbReference type="Pfam" id="PF07842">
    <property type="entry name" value="GCFC"/>
    <property type="match status" value="1"/>
</dbReference>
<evidence type="ECO:0000313" key="9">
    <source>
        <dbReference type="EMBL" id="ODV92464.1"/>
    </source>
</evidence>
<protein>
    <recommendedName>
        <fullName evidence="8">G-patch domain-containing protein</fullName>
    </recommendedName>
</protein>
<organism evidence="9 10">
    <name type="scientific">Tortispora caseinolytica NRRL Y-17796</name>
    <dbReference type="NCBI Taxonomy" id="767744"/>
    <lineage>
        <taxon>Eukaryota</taxon>
        <taxon>Fungi</taxon>
        <taxon>Dikarya</taxon>
        <taxon>Ascomycota</taxon>
        <taxon>Saccharomycotina</taxon>
        <taxon>Trigonopsidomycetes</taxon>
        <taxon>Trigonopsidales</taxon>
        <taxon>Trigonopsidaceae</taxon>
        <taxon>Tortispora</taxon>
    </lineage>
</organism>
<dbReference type="AlphaFoldDB" id="A0A1E4TL40"/>
<feature type="compositionally biased region" description="Polar residues" evidence="7">
    <location>
        <begin position="1"/>
        <end position="11"/>
    </location>
</feature>
<dbReference type="OrthoDB" id="4822at2759"/>
<evidence type="ECO:0000256" key="2">
    <source>
        <dbReference type="ARBA" id="ARBA00010900"/>
    </source>
</evidence>
<gene>
    <name evidence="9" type="ORF">CANCADRAFT_87085</name>
</gene>
<dbReference type="SMART" id="SM00443">
    <property type="entry name" value="G_patch"/>
    <property type="match status" value="1"/>
</dbReference>
<comment type="similarity">
    <text evidence="2">Belongs to the TFP11/STIP family.</text>
</comment>
<evidence type="ECO:0000256" key="4">
    <source>
        <dbReference type="ARBA" id="ARBA00022728"/>
    </source>
</evidence>
<keyword evidence="6" id="KW-0539">Nucleus</keyword>
<evidence type="ECO:0000313" key="10">
    <source>
        <dbReference type="Proteomes" id="UP000095023"/>
    </source>
</evidence>
<sequence length="673" mass="75371">MESDSTSSAENSDQEFFPNRSRGRLTEDDKMLGVFAAASSDDVSDGEDQPSLSKRVIFGNASAFVKSTTPAASAQPSSPANHLTFPAAESVLPSHEQQYGVGAKLMAKMGYRSGQGLGQSGKGIVNPIEQTASDGRSGLGSRKTAVVSPPVTDNAAVRLRSKLATLAQKLEGVLDPESTELLRQFQEYLAWSDLSQEESDYVNEFVIALTNLCSKWSANKEDLTAHISQKAQEQLLLDNGQTASLTAALKSIEDLLPYTADIQSFPITQLIQLKDSITPENAPSLDIDELIAGLLSPLLEDLLAAWDPSLSPNHLYDLFQTWNAVGSPWYTLIFTKYWLPAVYRKYKPLSTHSETEFRNFLETWKVLLPSQTVNAILNEILTPYFESVILHLHTAKEEYQRLLFPWLYSSIESDIWNITQDLLYQRLDTDIRQYNISTRRDLEAVEAYIGILGKPLKQKLVTHSVSAVVRSACSSIRSEQYTDNEAIIQGLVKLTSLFPQDQGEIYHPVLTMIMDRICELCLESPSDPEILRMFNDLWDIIERAVFGADFPDDWLSAKDHAMRIINADEDEVQIMIDFYKGNTSREKNNVEEETIKEAVERLCESNGLVFRSTSYTDPSGAKVYSISETGNLKKRFLLVYFQKNIVYGKTQLEADFMPISITTLKSTILELLL</sequence>
<evidence type="ECO:0000256" key="3">
    <source>
        <dbReference type="ARBA" id="ARBA00022664"/>
    </source>
</evidence>
<dbReference type="InterPro" id="IPR022159">
    <property type="entry name" value="STIP/TFIP11_N"/>
</dbReference>
<evidence type="ECO:0000256" key="7">
    <source>
        <dbReference type="SAM" id="MobiDB-lite"/>
    </source>
</evidence>
<proteinExistence type="inferred from homology"/>
<reference evidence="10" key="1">
    <citation type="submission" date="2016-02" db="EMBL/GenBank/DDBJ databases">
        <title>Comparative genomics of biotechnologically important yeasts.</title>
        <authorList>
            <consortium name="DOE Joint Genome Institute"/>
            <person name="Riley R."/>
            <person name="Haridas S."/>
            <person name="Wolfe K.H."/>
            <person name="Lopes M.R."/>
            <person name="Hittinger C.T."/>
            <person name="Goker M."/>
            <person name="Salamov A."/>
            <person name="Wisecaver J."/>
            <person name="Long T.M."/>
            <person name="Aerts A.L."/>
            <person name="Barry K."/>
            <person name="Choi C."/>
            <person name="Clum A."/>
            <person name="Coughlan A.Y."/>
            <person name="Deshpande S."/>
            <person name="Douglass A.P."/>
            <person name="Hanson S.J."/>
            <person name="Klenk H.-P."/>
            <person name="Labutti K."/>
            <person name="Lapidus A."/>
            <person name="Lindquist E."/>
            <person name="Lipzen A."/>
            <person name="Meier-Kolthoff J.P."/>
            <person name="Ohm R.A."/>
            <person name="Otillar R.P."/>
            <person name="Pangilinan J."/>
            <person name="Peng Y."/>
            <person name="Rokas A."/>
            <person name="Rosa C.A."/>
            <person name="Scheuner C."/>
            <person name="Sibirny A.A."/>
            <person name="Slot J.C."/>
            <person name="Stielow J.B."/>
            <person name="Sun H."/>
            <person name="Kurtzman C.P."/>
            <person name="Blackwell M."/>
            <person name="Jeffries T.W."/>
            <person name="Grigoriev I.V."/>
        </authorList>
    </citation>
    <scope>NUCLEOTIDE SEQUENCE [LARGE SCALE GENOMIC DNA]</scope>
    <source>
        <strain evidence="10">NRRL Y-17796</strain>
    </source>
</reference>
<dbReference type="InterPro" id="IPR000467">
    <property type="entry name" value="G_patch_dom"/>
</dbReference>
<keyword evidence="4" id="KW-0747">Spliceosome</keyword>